<dbReference type="SMART" id="SM00893">
    <property type="entry name" value="ETF"/>
    <property type="match status" value="1"/>
</dbReference>
<dbReference type="PIRSF" id="PIRSF000089">
    <property type="entry name" value="Electra_flavoP_a"/>
    <property type="match status" value="1"/>
</dbReference>
<dbReference type="RefSeq" id="WP_124195120.1">
    <property type="nucleotide sequence ID" value="NZ_REGA01000005.1"/>
</dbReference>
<accession>A0A3N6P981</accession>
<dbReference type="GO" id="GO:0033539">
    <property type="term" value="P:fatty acid beta-oxidation using acyl-CoA dehydrogenase"/>
    <property type="evidence" value="ECO:0007669"/>
    <property type="project" value="TreeGrafter"/>
</dbReference>
<organism evidence="3 4">
    <name type="scientific">Natrarchaeobius chitinivorans</name>
    <dbReference type="NCBI Taxonomy" id="1679083"/>
    <lineage>
        <taxon>Archaea</taxon>
        <taxon>Methanobacteriati</taxon>
        <taxon>Methanobacteriota</taxon>
        <taxon>Stenosarchaea group</taxon>
        <taxon>Halobacteria</taxon>
        <taxon>Halobacteriales</taxon>
        <taxon>Natrialbaceae</taxon>
        <taxon>Natrarchaeobius</taxon>
    </lineage>
</organism>
<evidence type="ECO:0000313" key="3">
    <source>
        <dbReference type="EMBL" id="RQG95409.1"/>
    </source>
</evidence>
<evidence type="ECO:0000256" key="1">
    <source>
        <dbReference type="ARBA" id="ARBA00005817"/>
    </source>
</evidence>
<dbReference type="SUPFAM" id="SSF52402">
    <property type="entry name" value="Adenine nucleotide alpha hydrolases-like"/>
    <property type="match status" value="1"/>
</dbReference>
<comment type="similarity">
    <text evidence="1">Belongs to the ETF alpha-subunit/FixB family.</text>
</comment>
<evidence type="ECO:0000259" key="2">
    <source>
        <dbReference type="SMART" id="SM00893"/>
    </source>
</evidence>
<keyword evidence="4" id="KW-1185">Reference proteome</keyword>
<dbReference type="PANTHER" id="PTHR43153:SF1">
    <property type="entry name" value="ELECTRON TRANSFER FLAVOPROTEIN SUBUNIT ALPHA, MITOCHONDRIAL"/>
    <property type="match status" value="1"/>
</dbReference>
<dbReference type="InterPro" id="IPR001308">
    <property type="entry name" value="ETF_a/FixB"/>
</dbReference>
<comment type="caution">
    <text evidence="3">The sequence shown here is derived from an EMBL/GenBank/DDBJ whole genome shotgun (WGS) entry which is preliminary data.</text>
</comment>
<dbReference type="Pfam" id="PF00766">
    <property type="entry name" value="ETF_alpha"/>
    <property type="match status" value="1"/>
</dbReference>
<dbReference type="Gene3D" id="3.40.50.620">
    <property type="entry name" value="HUPs"/>
    <property type="match status" value="1"/>
</dbReference>
<dbReference type="EMBL" id="REGA01000005">
    <property type="protein sequence ID" value="RQG95409.1"/>
    <property type="molecule type" value="Genomic_DNA"/>
</dbReference>
<dbReference type="SUPFAM" id="SSF52467">
    <property type="entry name" value="DHS-like NAD/FAD-binding domain"/>
    <property type="match status" value="1"/>
</dbReference>
<dbReference type="InterPro" id="IPR014730">
    <property type="entry name" value="ETF_a/b_N"/>
</dbReference>
<name>A0A3N6P981_NATCH</name>
<dbReference type="GO" id="GO:0050660">
    <property type="term" value="F:flavin adenine dinucleotide binding"/>
    <property type="evidence" value="ECO:0007669"/>
    <property type="project" value="InterPro"/>
</dbReference>
<dbReference type="Gene3D" id="3.40.50.1220">
    <property type="entry name" value="TPP-binding domain"/>
    <property type="match status" value="1"/>
</dbReference>
<dbReference type="PANTHER" id="PTHR43153">
    <property type="entry name" value="ELECTRON TRANSFER FLAVOPROTEIN ALPHA"/>
    <property type="match status" value="1"/>
</dbReference>
<dbReference type="Proteomes" id="UP000282323">
    <property type="component" value="Unassembled WGS sequence"/>
</dbReference>
<dbReference type="InterPro" id="IPR014731">
    <property type="entry name" value="ETF_asu_C"/>
</dbReference>
<proteinExistence type="inferred from homology"/>
<dbReference type="Pfam" id="PF01012">
    <property type="entry name" value="ETF"/>
    <property type="match status" value="1"/>
</dbReference>
<sequence>MSILVVAEHRDGDLRDVSFELLTAGVELASTLGDELHVAIINGDVDRFAAELNSEGVSAIHTIDHGDEFNHDVYCQIVSALCDRIDPSYVITPNSVNGLDYVPAVAQGLDLPLITNVVDVEHDGRLRATREMYGGKVETSVGTEAETALLMLRPGEWPTTHEPGDATVVSHEIEVDRDAVRSTVTGFDAVAADGIDISEAEFIVSIGRGIEDEDNLKLIEHLVDMTGGTLAASRPIVDNDWLPAHRQVGQSGKTVTPTVYLAIGISGAVQHVAGMKDSDIIVAINNDSNAPILDIADYAIVDDLFDVVPELIRECGGEPPGV</sequence>
<protein>
    <submittedName>
        <fullName evidence="3">Electron transfer flavoprotein subunit alpha/FixB family protein</fullName>
    </submittedName>
</protein>
<feature type="domain" description="Electron transfer flavoprotein alpha/beta-subunit N-terminal" evidence="2">
    <location>
        <begin position="3"/>
        <end position="189"/>
    </location>
</feature>
<dbReference type="InterPro" id="IPR029035">
    <property type="entry name" value="DHS-like_NAD/FAD-binding_dom"/>
</dbReference>
<dbReference type="AlphaFoldDB" id="A0A3N6P981"/>
<reference evidence="3 4" key="1">
    <citation type="submission" date="2018-10" db="EMBL/GenBank/DDBJ databases">
        <title>Natrarchaeobius chitinivorans gen. nov., sp. nov., and Natrarchaeobius haloalkaliphilus sp. nov., alkaliphilic, chitin-utilizing haloarchaea from hypersaline alkaline lakes.</title>
        <authorList>
            <person name="Sorokin D.Y."/>
            <person name="Elcheninov A.G."/>
            <person name="Kostrikina N.A."/>
            <person name="Bale N.J."/>
            <person name="Sinninghe Damste J.S."/>
            <person name="Khijniak T.V."/>
            <person name="Kublanov I.V."/>
            <person name="Toshchakov S.V."/>
        </authorList>
    </citation>
    <scope>NUCLEOTIDE SEQUENCE [LARGE SCALE GENOMIC DNA]</scope>
    <source>
        <strain evidence="3 4">AArcht4T</strain>
    </source>
</reference>
<evidence type="ECO:0000313" key="4">
    <source>
        <dbReference type="Proteomes" id="UP000282323"/>
    </source>
</evidence>
<dbReference type="GO" id="GO:0009055">
    <property type="term" value="F:electron transfer activity"/>
    <property type="evidence" value="ECO:0007669"/>
    <property type="project" value="InterPro"/>
</dbReference>
<gene>
    <name evidence="3" type="ORF">EA473_08060</name>
</gene>
<dbReference type="InterPro" id="IPR014729">
    <property type="entry name" value="Rossmann-like_a/b/a_fold"/>
</dbReference>
<dbReference type="OrthoDB" id="307696at2157"/>